<comment type="caution">
    <text evidence="2">The sequence shown here is derived from an EMBL/GenBank/DDBJ whole genome shotgun (WGS) entry which is preliminary data.</text>
</comment>
<dbReference type="PANTHER" id="PTHR47927:SF2">
    <property type="entry name" value="PHOSPHOGLYCERATE MUTASE FAMILY PROTEIN"/>
    <property type="match status" value="1"/>
</dbReference>
<dbReference type="InterPro" id="IPR013078">
    <property type="entry name" value="His_Pase_superF_clade-1"/>
</dbReference>
<keyword evidence="3" id="KW-1185">Reference proteome</keyword>
<dbReference type="SUPFAM" id="SSF53254">
    <property type="entry name" value="Phosphoglycerate mutase-like"/>
    <property type="match status" value="1"/>
</dbReference>
<accession>A0A8T2ZKC3</accession>
<organism evidence="2 3">
    <name type="scientific">Populus deltoides</name>
    <name type="common">Eastern poplar</name>
    <name type="synonym">Eastern cottonwood</name>
    <dbReference type="NCBI Taxonomy" id="3696"/>
    <lineage>
        <taxon>Eukaryota</taxon>
        <taxon>Viridiplantae</taxon>
        <taxon>Streptophyta</taxon>
        <taxon>Embryophyta</taxon>
        <taxon>Tracheophyta</taxon>
        <taxon>Spermatophyta</taxon>
        <taxon>Magnoliopsida</taxon>
        <taxon>eudicotyledons</taxon>
        <taxon>Gunneridae</taxon>
        <taxon>Pentapetalae</taxon>
        <taxon>rosids</taxon>
        <taxon>fabids</taxon>
        <taxon>Malpighiales</taxon>
        <taxon>Salicaceae</taxon>
        <taxon>Saliceae</taxon>
        <taxon>Populus</taxon>
    </lineage>
</organism>
<evidence type="ECO:0000313" key="3">
    <source>
        <dbReference type="Proteomes" id="UP000807159"/>
    </source>
</evidence>
<protein>
    <recommendedName>
        <fullName evidence="4">Fructose-2,6-bisphosphatase</fullName>
    </recommendedName>
</protein>
<evidence type="ECO:0000313" key="2">
    <source>
        <dbReference type="EMBL" id="KAH8517751.1"/>
    </source>
</evidence>
<name>A0A8T2ZKC3_POPDE</name>
<proteinExistence type="predicted"/>
<dbReference type="EMBL" id="JACEGQ020000002">
    <property type="protein sequence ID" value="KAH8517751.1"/>
    <property type="molecule type" value="Genomic_DNA"/>
</dbReference>
<evidence type="ECO:0008006" key="4">
    <source>
        <dbReference type="Google" id="ProtNLM"/>
    </source>
</evidence>
<reference evidence="2" key="1">
    <citation type="journal article" date="2021" name="J. Hered.">
        <title>Genome Assembly of Salicaceae Populus deltoides (Eastern Cottonwood) I-69 Based on Nanopore Sequencing and Hi-C Technologies.</title>
        <authorList>
            <person name="Bai S."/>
            <person name="Wu H."/>
            <person name="Zhang J."/>
            <person name="Pan Z."/>
            <person name="Zhao W."/>
            <person name="Li Z."/>
            <person name="Tong C."/>
        </authorList>
    </citation>
    <scope>NUCLEOTIDE SEQUENCE</scope>
    <source>
        <tissue evidence="2">Leaf</tissue>
    </source>
</reference>
<feature type="region of interest" description="Disordered" evidence="1">
    <location>
        <begin position="1"/>
        <end position="52"/>
    </location>
</feature>
<dbReference type="Pfam" id="PF00300">
    <property type="entry name" value="His_Phos_1"/>
    <property type="match status" value="2"/>
</dbReference>
<evidence type="ECO:0000256" key="1">
    <source>
        <dbReference type="SAM" id="MobiDB-lite"/>
    </source>
</evidence>
<feature type="compositionally biased region" description="Acidic residues" evidence="1">
    <location>
        <begin position="11"/>
        <end position="39"/>
    </location>
</feature>
<dbReference type="Proteomes" id="UP000807159">
    <property type="component" value="Chromosome 2"/>
</dbReference>
<sequence>MGSTQSTQATQDDDEEEEASEEEEEEKDEEDEEEEELEQPNDRGIIENNNNLHNKVLQQEPEMLPCYASASPLSPQLSSLGTPKLGPSIKVWDPYNVLAPLPPPPPPPFSSDDEVGVLEVFLISHGECELDLRPDLVGGRCHVAELTPKGQRQARALAVFFNSQRVSFHSVYSSPLNRARSMAVSVCQEMNFAEEQIRPADALMEMSMGLWEGCSRSELYTPEVQSLLENFQPDFFAPSGESLRQVEFRMVQFLNGTVLGLPEKLRSDLLMHHQTESQGFSHDRDGPLLPLPSHWDMLHRHRQGLTRKKSGKSRLQHVTSTGNHEGEDEVSLREASHQHLLPDLNNRNSSSAVSSCVGVFTHSIPIKCLLTGLLGCSPVMMHKICIEDSSVTVLQHSWKTGWQIKRLNDTAHLRLL</sequence>
<dbReference type="PANTHER" id="PTHR47927">
    <property type="entry name" value="PUTATIVE-RELATED"/>
    <property type="match status" value="1"/>
</dbReference>
<gene>
    <name evidence="2" type="ORF">H0E87_005606</name>
</gene>
<dbReference type="InterPro" id="IPR029033">
    <property type="entry name" value="His_PPase_superfam"/>
</dbReference>
<feature type="region of interest" description="Disordered" evidence="1">
    <location>
        <begin position="307"/>
        <end position="330"/>
    </location>
</feature>
<feature type="compositionally biased region" description="Polar residues" evidence="1">
    <location>
        <begin position="1"/>
        <end position="10"/>
    </location>
</feature>
<dbReference type="SMART" id="SM00855">
    <property type="entry name" value="PGAM"/>
    <property type="match status" value="1"/>
</dbReference>
<dbReference type="PIRSF" id="PIRSF036920">
    <property type="entry name" value="X4Y4"/>
    <property type="match status" value="1"/>
</dbReference>
<dbReference type="CDD" id="cd07067">
    <property type="entry name" value="HP_PGM_like"/>
    <property type="match status" value="1"/>
</dbReference>
<dbReference type="Gene3D" id="3.40.50.1240">
    <property type="entry name" value="Phosphoglycerate mutase-like"/>
    <property type="match status" value="2"/>
</dbReference>
<dbReference type="InterPro" id="IPR017070">
    <property type="entry name" value="UCP036920_PGAM-like_plant"/>
</dbReference>
<dbReference type="AlphaFoldDB" id="A0A8T2ZKC3"/>